<proteinExistence type="predicted"/>
<name>A0ABQ4SAU0_9HYPH</name>
<dbReference type="SUPFAM" id="SSF47090">
    <property type="entry name" value="PGBD-like"/>
    <property type="match status" value="1"/>
</dbReference>
<dbReference type="InterPro" id="IPR002477">
    <property type="entry name" value="Peptidoglycan-bd-like"/>
</dbReference>
<reference evidence="3" key="1">
    <citation type="journal article" date="2021" name="Front. Microbiol.">
        <title>Comprehensive Comparative Genomics and Phenotyping of Methylobacterium Species.</title>
        <authorList>
            <person name="Alessa O."/>
            <person name="Ogura Y."/>
            <person name="Fujitani Y."/>
            <person name="Takami H."/>
            <person name="Hayashi T."/>
            <person name="Sahin N."/>
            <person name="Tani A."/>
        </authorList>
    </citation>
    <scope>NUCLEOTIDE SEQUENCE</scope>
    <source>
        <strain evidence="3">DSM 17168</strain>
    </source>
</reference>
<dbReference type="SUPFAM" id="SSF50494">
    <property type="entry name" value="Trypsin-like serine proteases"/>
    <property type="match status" value="1"/>
</dbReference>
<dbReference type="Gene3D" id="1.10.101.10">
    <property type="entry name" value="PGBD-like superfamily/PGBD"/>
    <property type="match status" value="1"/>
</dbReference>
<dbReference type="EMBL" id="BPQQ01000016">
    <property type="protein sequence ID" value="GJD99580.1"/>
    <property type="molecule type" value="Genomic_DNA"/>
</dbReference>
<evidence type="ECO:0000256" key="1">
    <source>
        <dbReference type="SAM" id="SignalP"/>
    </source>
</evidence>
<comment type="caution">
    <text evidence="3">The sequence shown here is derived from an EMBL/GenBank/DDBJ whole genome shotgun (WGS) entry which is preliminary data.</text>
</comment>
<feature type="signal peptide" evidence="1">
    <location>
        <begin position="1"/>
        <end position="22"/>
    </location>
</feature>
<feature type="domain" description="Peptidoglycan binding-like" evidence="2">
    <location>
        <begin position="56"/>
        <end position="109"/>
    </location>
</feature>
<sequence>MLRPVRLLPACAILLGAAAASAQAPAPRPAAPQRPPAAVDPVFEAARAAFEARPEAERKAVQDALVWVSDYNSVTSGAFGRRTFEGIVAWQAQAGAEPTGILDDRARARLLAAGQAARQAAKFSVETDANTGIVLGVPERLLAKRTRIPNGTRWQSADGRVTLDTKAYAPGESDLDALFERATQVTPERKVTYKLKKPDFVVVTGETAAGKFYIRYAAASQGIRGFTVAYDKALAREVDRLVIAAANSFAPFPADAPMAAGPRPADAAPAAAPASAAQTSVAATALVVAPRRVVTAAAALGACATPLVGGVPARLIRQEAGLALLEAGPAARAGAIAAAPGAPDGEVVVVAASREGGASVTTGSTGPGGIAAPLQPGAAGAPVLDRAGRLVGLVARMPAQPRLVAGVMPPMTHPLAGIEALRGLLGAEDTGLALGPDAAPRSVGAAAGPIAPLVLPVTCRP</sequence>
<gene>
    <name evidence="3" type="ORF">GMJLKIPL_1498</name>
</gene>
<dbReference type="Pfam" id="PF01471">
    <property type="entry name" value="PG_binding_1"/>
    <property type="match status" value="1"/>
</dbReference>
<keyword evidence="1" id="KW-0732">Signal</keyword>
<organism evidence="3 4">
    <name type="scientific">Methylobacterium isbiliense</name>
    <dbReference type="NCBI Taxonomy" id="315478"/>
    <lineage>
        <taxon>Bacteria</taxon>
        <taxon>Pseudomonadati</taxon>
        <taxon>Pseudomonadota</taxon>
        <taxon>Alphaproteobacteria</taxon>
        <taxon>Hyphomicrobiales</taxon>
        <taxon>Methylobacteriaceae</taxon>
        <taxon>Methylobacterium</taxon>
    </lineage>
</organism>
<evidence type="ECO:0000313" key="3">
    <source>
        <dbReference type="EMBL" id="GJD99580.1"/>
    </source>
</evidence>
<dbReference type="InterPro" id="IPR036365">
    <property type="entry name" value="PGBD-like_sf"/>
</dbReference>
<reference evidence="3" key="2">
    <citation type="submission" date="2021-08" db="EMBL/GenBank/DDBJ databases">
        <authorList>
            <person name="Tani A."/>
            <person name="Ola A."/>
            <person name="Ogura Y."/>
            <person name="Katsura K."/>
            <person name="Hayashi T."/>
        </authorList>
    </citation>
    <scope>NUCLEOTIDE SEQUENCE</scope>
    <source>
        <strain evidence="3">DSM 17168</strain>
    </source>
</reference>
<dbReference type="InterPro" id="IPR036366">
    <property type="entry name" value="PGBDSf"/>
</dbReference>
<accession>A0ABQ4SAU0</accession>
<dbReference type="InterPro" id="IPR009003">
    <property type="entry name" value="Peptidase_S1_PA"/>
</dbReference>
<keyword evidence="4" id="KW-1185">Reference proteome</keyword>
<feature type="chain" id="PRO_5047361850" description="Peptidoglycan binding-like domain-containing protein" evidence="1">
    <location>
        <begin position="23"/>
        <end position="461"/>
    </location>
</feature>
<protein>
    <recommendedName>
        <fullName evidence="2">Peptidoglycan binding-like domain-containing protein</fullName>
    </recommendedName>
</protein>
<dbReference type="Proteomes" id="UP001055153">
    <property type="component" value="Unassembled WGS sequence"/>
</dbReference>
<evidence type="ECO:0000313" key="4">
    <source>
        <dbReference type="Proteomes" id="UP001055153"/>
    </source>
</evidence>
<evidence type="ECO:0000259" key="2">
    <source>
        <dbReference type="Pfam" id="PF01471"/>
    </source>
</evidence>
<dbReference type="RefSeq" id="WP_238234460.1">
    <property type="nucleotide sequence ID" value="NZ_BPQQ01000016.1"/>
</dbReference>